<evidence type="ECO:0000313" key="6">
    <source>
        <dbReference type="Proteomes" id="UP000306562"/>
    </source>
</evidence>
<dbReference type="AlphaFoldDB" id="A0AAX3IEQ5"/>
<dbReference type="GO" id="GO:0016020">
    <property type="term" value="C:membrane"/>
    <property type="evidence" value="ECO:0007669"/>
    <property type="project" value="UniProtKB-SubCell"/>
</dbReference>
<keyword evidence="2 4" id="KW-0812">Transmembrane</keyword>
<gene>
    <name evidence="5" type="primary">cyoA_2</name>
    <name evidence="5" type="ORF">NCTC10696_05234</name>
</gene>
<evidence type="ECO:0000256" key="3">
    <source>
        <dbReference type="ARBA" id="ARBA00023136"/>
    </source>
</evidence>
<keyword evidence="3 4" id="KW-0472">Membrane</keyword>
<protein>
    <submittedName>
        <fullName evidence="5">Cytochrome C oxidase (Ubiquinol oxidase) subunit II</fullName>
        <ecNumber evidence="5">1.10.3.-</ecNumber>
    </submittedName>
</protein>
<feature type="transmembrane region" description="Helical" evidence="4">
    <location>
        <begin position="12"/>
        <end position="30"/>
    </location>
</feature>
<keyword evidence="5" id="KW-0560">Oxidoreductase</keyword>
<sequence length="112" mass="12975">MSKNRYPRLLGFLPLLGMMLMLGGCKWTLMDPKGQIGLDQRNLIITATLLMLLVVVPVIIMTFAFAWKYRASNTKATYGNPEKDFLIWQNLRTPIAELFNEANDLRRCRVRR</sequence>
<evidence type="ECO:0000313" key="5">
    <source>
        <dbReference type="EMBL" id="VTR04819.1"/>
    </source>
</evidence>
<dbReference type="Gene3D" id="1.10.287.90">
    <property type="match status" value="1"/>
</dbReference>
<dbReference type="InterPro" id="IPR036257">
    <property type="entry name" value="Cyt_c_oxidase_su2_TM_sf"/>
</dbReference>
<dbReference type="EMBL" id="LR590482">
    <property type="protein sequence ID" value="VTR04819.1"/>
    <property type="molecule type" value="Genomic_DNA"/>
</dbReference>
<dbReference type="EC" id="1.10.3.-" evidence="5"/>
<dbReference type="Proteomes" id="UP000306562">
    <property type="component" value="Chromosome"/>
</dbReference>
<feature type="transmembrane region" description="Helical" evidence="4">
    <location>
        <begin position="42"/>
        <end position="67"/>
    </location>
</feature>
<dbReference type="GO" id="GO:0016491">
    <property type="term" value="F:oxidoreductase activity"/>
    <property type="evidence" value="ECO:0007669"/>
    <property type="project" value="UniProtKB-KW"/>
</dbReference>
<evidence type="ECO:0000256" key="1">
    <source>
        <dbReference type="ARBA" id="ARBA00004370"/>
    </source>
</evidence>
<proteinExistence type="predicted"/>
<evidence type="ECO:0000256" key="4">
    <source>
        <dbReference type="SAM" id="Phobius"/>
    </source>
</evidence>
<organism evidence="5 6">
    <name type="scientific">Pseudomonas synxantha</name>
    <dbReference type="NCBI Taxonomy" id="47883"/>
    <lineage>
        <taxon>Bacteria</taxon>
        <taxon>Pseudomonadati</taxon>
        <taxon>Pseudomonadota</taxon>
        <taxon>Gammaproteobacteria</taxon>
        <taxon>Pseudomonadales</taxon>
        <taxon>Pseudomonadaceae</taxon>
        <taxon>Pseudomonas</taxon>
    </lineage>
</organism>
<dbReference type="PROSITE" id="PS51257">
    <property type="entry name" value="PROKAR_LIPOPROTEIN"/>
    <property type="match status" value="1"/>
</dbReference>
<evidence type="ECO:0000256" key="2">
    <source>
        <dbReference type="ARBA" id="ARBA00022692"/>
    </source>
</evidence>
<name>A0AAX3IEQ5_9PSED</name>
<comment type="subcellular location">
    <subcellularLocation>
        <location evidence="1">Membrane</location>
    </subcellularLocation>
</comment>
<dbReference type="SUPFAM" id="SSF81464">
    <property type="entry name" value="Cytochrome c oxidase subunit II-like, transmembrane region"/>
    <property type="match status" value="1"/>
</dbReference>
<accession>A0AAX3IEQ5</accession>
<keyword evidence="4" id="KW-1133">Transmembrane helix</keyword>
<reference evidence="5 6" key="1">
    <citation type="submission" date="2019-05" db="EMBL/GenBank/DDBJ databases">
        <authorList>
            <consortium name="Pathogen Informatics"/>
        </authorList>
    </citation>
    <scope>NUCLEOTIDE SEQUENCE [LARGE SCALE GENOMIC DNA]</scope>
    <source>
        <strain evidence="5 6">NCTC10696</strain>
    </source>
</reference>